<dbReference type="GO" id="GO:0003824">
    <property type="term" value="F:catalytic activity"/>
    <property type="evidence" value="ECO:0007669"/>
    <property type="project" value="UniProtKB-ARBA"/>
</dbReference>
<dbReference type="AlphaFoldDB" id="A0A9W6Q8U7"/>
<dbReference type="Proteomes" id="UP001165041">
    <property type="component" value="Unassembled WGS sequence"/>
</dbReference>
<dbReference type="Pfam" id="PF12697">
    <property type="entry name" value="Abhydrolase_6"/>
    <property type="match status" value="1"/>
</dbReference>
<sequence>MTTFVLTAGAWLGAWAWDDVVPLLEAAGHRAVPITLAGLAERRDETTGLEGHVRDVVAAVEGVGAGDGGGTVLVGHSYSGVPVGIAAARLGDRLRRTVFVDANLPVHGQPFADSLPDGGTLLRATIAAHEGTWPPLPPTAFAAHGLDPDRTRHLLARAVPHPGATLTDPAELPRPLASLTASYVYCRREGSPPRPDAAALTDGGAWQSAVLDSSHWPMLSVPGELAATLLAEADR</sequence>
<reference evidence="2" key="1">
    <citation type="submission" date="2023-02" db="EMBL/GenBank/DDBJ databases">
        <title>Kitasatospora phosalacinea NBRC 14627.</title>
        <authorList>
            <person name="Ichikawa N."/>
            <person name="Sato H."/>
            <person name="Tonouchi N."/>
        </authorList>
    </citation>
    <scope>NUCLEOTIDE SEQUENCE</scope>
    <source>
        <strain evidence="2">NBRC 14627</strain>
    </source>
</reference>
<protein>
    <recommendedName>
        <fullName evidence="1">AB hydrolase-1 domain-containing protein</fullName>
    </recommendedName>
</protein>
<feature type="domain" description="AB hydrolase-1" evidence="1">
    <location>
        <begin position="5"/>
        <end position="227"/>
    </location>
</feature>
<dbReference type="InterPro" id="IPR000073">
    <property type="entry name" value="AB_hydrolase_1"/>
</dbReference>
<proteinExistence type="predicted"/>
<organism evidence="2 3">
    <name type="scientific">Kitasatospora phosalacinea</name>
    <dbReference type="NCBI Taxonomy" id="2065"/>
    <lineage>
        <taxon>Bacteria</taxon>
        <taxon>Bacillati</taxon>
        <taxon>Actinomycetota</taxon>
        <taxon>Actinomycetes</taxon>
        <taxon>Kitasatosporales</taxon>
        <taxon>Streptomycetaceae</taxon>
        <taxon>Kitasatospora</taxon>
    </lineage>
</organism>
<name>A0A9W6Q8U7_9ACTN</name>
<dbReference type="RefSeq" id="WP_285736396.1">
    <property type="nucleotide sequence ID" value="NZ_BSSA01000008.1"/>
</dbReference>
<dbReference type="Gene3D" id="3.40.50.1820">
    <property type="entry name" value="alpha/beta hydrolase"/>
    <property type="match status" value="1"/>
</dbReference>
<evidence type="ECO:0000313" key="2">
    <source>
        <dbReference type="EMBL" id="GLW70581.1"/>
    </source>
</evidence>
<dbReference type="PANTHER" id="PTHR37017:SF11">
    <property type="entry name" value="ESTERASE_LIPASE_THIOESTERASE DOMAIN-CONTAINING PROTEIN"/>
    <property type="match status" value="1"/>
</dbReference>
<evidence type="ECO:0000259" key="1">
    <source>
        <dbReference type="Pfam" id="PF12697"/>
    </source>
</evidence>
<dbReference type="InterPro" id="IPR029058">
    <property type="entry name" value="AB_hydrolase_fold"/>
</dbReference>
<dbReference type="InterPro" id="IPR052897">
    <property type="entry name" value="Sec-Metab_Biosynth_Hydrolase"/>
</dbReference>
<comment type="caution">
    <text evidence="2">The sequence shown here is derived from an EMBL/GenBank/DDBJ whole genome shotgun (WGS) entry which is preliminary data.</text>
</comment>
<evidence type="ECO:0000313" key="3">
    <source>
        <dbReference type="Proteomes" id="UP001165041"/>
    </source>
</evidence>
<accession>A0A9W6Q8U7</accession>
<dbReference type="EMBL" id="BSSA01000008">
    <property type="protein sequence ID" value="GLW70581.1"/>
    <property type="molecule type" value="Genomic_DNA"/>
</dbReference>
<dbReference type="SUPFAM" id="SSF53474">
    <property type="entry name" value="alpha/beta-Hydrolases"/>
    <property type="match status" value="1"/>
</dbReference>
<gene>
    <name evidence="2" type="ORF">Kpho02_28800</name>
</gene>
<dbReference type="PANTHER" id="PTHR37017">
    <property type="entry name" value="AB HYDROLASE-1 DOMAIN-CONTAINING PROTEIN-RELATED"/>
    <property type="match status" value="1"/>
</dbReference>